<dbReference type="SUPFAM" id="SSF51735">
    <property type="entry name" value="NAD(P)-binding Rossmann-fold domains"/>
    <property type="match status" value="1"/>
</dbReference>
<name>A0A498QGA1_9MYCO</name>
<organism evidence="4 5">
    <name type="scientific">Mycobacterium innocens</name>
    <dbReference type="NCBI Taxonomy" id="2341083"/>
    <lineage>
        <taxon>Bacteria</taxon>
        <taxon>Bacillati</taxon>
        <taxon>Actinomycetota</taxon>
        <taxon>Actinomycetes</taxon>
        <taxon>Mycobacteriales</taxon>
        <taxon>Mycobacteriaceae</taxon>
        <taxon>Mycobacterium</taxon>
    </lineage>
</organism>
<dbReference type="EMBL" id="UPHQ01000311">
    <property type="protein sequence ID" value="VBA46033.1"/>
    <property type="molecule type" value="Genomic_DNA"/>
</dbReference>
<dbReference type="GO" id="GO:0016020">
    <property type="term" value="C:membrane"/>
    <property type="evidence" value="ECO:0007669"/>
    <property type="project" value="TreeGrafter"/>
</dbReference>
<dbReference type="EC" id="1.1.1.268" evidence="4"/>
<dbReference type="Proteomes" id="UP000267289">
    <property type="component" value="Unassembled WGS sequence"/>
</dbReference>
<reference evidence="4 5" key="1">
    <citation type="submission" date="2018-09" db="EMBL/GenBank/DDBJ databases">
        <authorList>
            <person name="Tagini F."/>
        </authorList>
    </citation>
    <scope>NUCLEOTIDE SEQUENCE [LARGE SCALE GENOMIC DNA]</scope>
    <source>
        <strain evidence="4 5">MK13</strain>
    </source>
</reference>
<dbReference type="PANTHER" id="PTHR44196">
    <property type="entry name" value="DEHYDROGENASE/REDUCTASE SDR FAMILY MEMBER 7B"/>
    <property type="match status" value="1"/>
</dbReference>
<protein>
    <submittedName>
        <fullName evidence="4">2-(R)-hydroxypropyl-CoM dehydrogenase</fullName>
        <ecNumber evidence="4">1.1.1.268</ecNumber>
    </submittedName>
</protein>
<dbReference type="Gene3D" id="3.40.50.720">
    <property type="entry name" value="NAD(P)-binding Rossmann-like Domain"/>
    <property type="match status" value="1"/>
</dbReference>
<keyword evidence="2 4" id="KW-0560">Oxidoreductase</keyword>
<sequence length="240" mass="25446">MGSLAARRLLDSGWQVAAVDLPGATYALLADHAGFHRFACDVSEADQVAATAAAITERLGRVDRLVNAAGIAVAGPIDQVPAARFAAVMSVNYLGTVHWVKAVLPAMRSRNSGEIVLFASLAGWFATPNMGAYTATKFAVVGFAETLKLELDGSGVTLRCVCPPGVQTPMLDDILRHNAPKGALKVLKPITVQQVLDAIDASLARPRAGMYVFPGRGSATVWRLRRFTPGLLDAALRRLL</sequence>
<evidence type="ECO:0000256" key="1">
    <source>
        <dbReference type="ARBA" id="ARBA00006484"/>
    </source>
</evidence>
<dbReference type="PRINTS" id="PR00080">
    <property type="entry name" value="SDRFAMILY"/>
</dbReference>
<dbReference type="Pfam" id="PF00106">
    <property type="entry name" value="adh_short"/>
    <property type="match status" value="1"/>
</dbReference>
<dbReference type="OrthoDB" id="7064009at2"/>
<dbReference type="InterPro" id="IPR002347">
    <property type="entry name" value="SDR_fam"/>
</dbReference>
<dbReference type="AlphaFoldDB" id="A0A498QGA1"/>
<gene>
    <name evidence="4" type="primary">xecD_2</name>
    <name evidence="4" type="ORF">LAUMK13_05582</name>
</gene>
<evidence type="ECO:0000256" key="3">
    <source>
        <dbReference type="RuleBase" id="RU000363"/>
    </source>
</evidence>
<dbReference type="PRINTS" id="PR00081">
    <property type="entry name" value="GDHRDH"/>
</dbReference>
<dbReference type="GO" id="GO:0050574">
    <property type="term" value="F:2-(R)-hydroxypropyl-CoM dehydrogenase activity"/>
    <property type="evidence" value="ECO:0007669"/>
    <property type="project" value="UniProtKB-EC"/>
</dbReference>
<evidence type="ECO:0000313" key="5">
    <source>
        <dbReference type="Proteomes" id="UP000267289"/>
    </source>
</evidence>
<dbReference type="PANTHER" id="PTHR44196:SF1">
    <property type="entry name" value="DEHYDROGENASE_REDUCTASE SDR FAMILY MEMBER 7B"/>
    <property type="match status" value="1"/>
</dbReference>
<dbReference type="InterPro" id="IPR036291">
    <property type="entry name" value="NAD(P)-bd_dom_sf"/>
</dbReference>
<accession>A0A498QGA1</accession>
<comment type="similarity">
    <text evidence="1 3">Belongs to the short-chain dehydrogenases/reductases (SDR) family.</text>
</comment>
<dbReference type="CDD" id="cd05233">
    <property type="entry name" value="SDR_c"/>
    <property type="match status" value="1"/>
</dbReference>
<evidence type="ECO:0000256" key="2">
    <source>
        <dbReference type="ARBA" id="ARBA00023002"/>
    </source>
</evidence>
<proteinExistence type="inferred from homology"/>
<evidence type="ECO:0000313" key="4">
    <source>
        <dbReference type="EMBL" id="VBA46033.1"/>
    </source>
</evidence>
<keyword evidence="5" id="KW-1185">Reference proteome</keyword>